<reference evidence="1" key="1">
    <citation type="submission" date="2014-05" db="EMBL/GenBank/DDBJ databases">
        <authorList>
            <person name="Chronopoulou M."/>
        </authorList>
    </citation>
    <scope>NUCLEOTIDE SEQUENCE</scope>
    <source>
        <tissue evidence="1">Whole organism</tissue>
    </source>
</reference>
<sequence>MRSDFRLIKEVSSHTRLSPQQRRDFFCSNYYNVFSNQEAESHL</sequence>
<accession>A0A0K2T9P6</accession>
<gene>
    <name evidence="1" type="primary">Cbrprg1</name>
</gene>
<name>A0A0K2T9P6_LEPSM</name>
<evidence type="ECO:0000313" key="1">
    <source>
        <dbReference type="EMBL" id="CDW22520.1"/>
    </source>
</evidence>
<protein>
    <submittedName>
        <fullName evidence="1">Uncharacterized protein</fullName>
    </submittedName>
</protein>
<organism evidence="1">
    <name type="scientific">Lepeophtheirus salmonis</name>
    <name type="common">Salmon louse</name>
    <name type="synonym">Caligus salmonis</name>
    <dbReference type="NCBI Taxonomy" id="72036"/>
    <lineage>
        <taxon>Eukaryota</taxon>
        <taxon>Metazoa</taxon>
        <taxon>Ecdysozoa</taxon>
        <taxon>Arthropoda</taxon>
        <taxon>Crustacea</taxon>
        <taxon>Multicrustacea</taxon>
        <taxon>Hexanauplia</taxon>
        <taxon>Copepoda</taxon>
        <taxon>Siphonostomatoida</taxon>
        <taxon>Caligidae</taxon>
        <taxon>Lepeophtheirus</taxon>
    </lineage>
</organism>
<dbReference type="AlphaFoldDB" id="A0A0K2T9P6"/>
<proteinExistence type="predicted"/>
<dbReference type="EMBL" id="HACA01005159">
    <property type="protein sequence ID" value="CDW22520.1"/>
    <property type="molecule type" value="Transcribed_RNA"/>
</dbReference>